<dbReference type="PANTHER" id="PTHR22726:SF1">
    <property type="entry name" value="METALLOENDOPEPTIDASE OMA1, MITOCHONDRIAL"/>
    <property type="match status" value="1"/>
</dbReference>
<dbReference type="PANTHER" id="PTHR22726">
    <property type="entry name" value="METALLOENDOPEPTIDASE OMA1"/>
    <property type="match status" value="1"/>
</dbReference>
<dbReference type="Pfam" id="PF01435">
    <property type="entry name" value="Peptidase_M48"/>
    <property type="match status" value="1"/>
</dbReference>
<dbReference type="GO" id="GO:0046872">
    <property type="term" value="F:metal ion binding"/>
    <property type="evidence" value="ECO:0007669"/>
    <property type="project" value="UniProtKB-KW"/>
</dbReference>
<protein>
    <recommendedName>
        <fullName evidence="7">Peptidase M48 domain-containing protein</fullName>
    </recommendedName>
</protein>
<dbReference type="InterPro" id="IPR051156">
    <property type="entry name" value="Mito/Outer_Membr_Metalloprot"/>
</dbReference>
<dbReference type="GO" id="GO:0016020">
    <property type="term" value="C:membrane"/>
    <property type="evidence" value="ECO:0007669"/>
    <property type="project" value="TreeGrafter"/>
</dbReference>
<evidence type="ECO:0000256" key="3">
    <source>
        <dbReference type="ARBA" id="ARBA00022801"/>
    </source>
</evidence>
<keyword evidence="1 6" id="KW-0645">Protease</keyword>
<evidence type="ECO:0000256" key="1">
    <source>
        <dbReference type="ARBA" id="ARBA00022670"/>
    </source>
</evidence>
<evidence type="ECO:0000256" key="5">
    <source>
        <dbReference type="ARBA" id="ARBA00023049"/>
    </source>
</evidence>
<keyword evidence="3 6" id="KW-0378">Hydrolase</keyword>
<evidence type="ECO:0000256" key="6">
    <source>
        <dbReference type="RuleBase" id="RU003983"/>
    </source>
</evidence>
<keyword evidence="4 6" id="KW-0862">Zinc</keyword>
<dbReference type="EMBL" id="CP093350">
    <property type="protein sequence ID" value="WOH12221.1"/>
    <property type="molecule type" value="Genomic_DNA"/>
</dbReference>
<keyword evidence="2" id="KW-0479">Metal-binding</keyword>
<dbReference type="InterPro" id="IPR001915">
    <property type="entry name" value="Peptidase_M48"/>
</dbReference>
<feature type="domain" description="Peptidase M48" evidence="7">
    <location>
        <begin position="206"/>
        <end position="249"/>
    </location>
</feature>
<dbReference type="AlphaFoldDB" id="A0AAF0XQ63"/>
<evidence type="ECO:0000259" key="7">
    <source>
        <dbReference type="Pfam" id="PF01435"/>
    </source>
</evidence>
<evidence type="ECO:0000256" key="4">
    <source>
        <dbReference type="ARBA" id="ARBA00022833"/>
    </source>
</evidence>
<evidence type="ECO:0000313" key="8">
    <source>
        <dbReference type="EMBL" id="WOH12221.1"/>
    </source>
</evidence>
<dbReference type="GO" id="GO:0004222">
    <property type="term" value="F:metalloendopeptidase activity"/>
    <property type="evidence" value="ECO:0007669"/>
    <property type="project" value="InterPro"/>
</dbReference>
<reference evidence="8" key="2">
    <citation type="submission" date="2022-03" db="EMBL/GenBank/DDBJ databases">
        <title>Draft title - Genomic analysis of global carrot germplasm unveils the trajectory of domestication and the origin of high carotenoid orange carrot.</title>
        <authorList>
            <person name="Iorizzo M."/>
            <person name="Ellison S."/>
            <person name="Senalik D."/>
            <person name="Macko-Podgorni A."/>
            <person name="Grzebelus D."/>
            <person name="Bostan H."/>
            <person name="Rolling W."/>
            <person name="Curaba J."/>
            <person name="Simon P."/>
        </authorList>
    </citation>
    <scope>NUCLEOTIDE SEQUENCE</scope>
    <source>
        <tissue evidence="8">Leaf</tissue>
    </source>
</reference>
<evidence type="ECO:0000313" key="9">
    <source>
        <dbReference type="Proteomes" id="UP000077755"/>
    </source>
</evidence>
<sequence length="342" mass="39910">MSLFRLCSQSVRVSSVLRFQSGSAPLYRTSSCASFPSLNTSDVPKNPLNHFVGTRHYSVPRVLDYVFWPLNKCLRCVTYFTGRFETMPFTNKRLYYNPYVEDIWGRAFYNNSFKKLNKCHVLYPQSHPQCVQVEAIAIRILEALQRESGRRHKLADREWILKLDGTIKVVKKRREQNVKSTTARLKDGIDWEFFVVDTPFSDISYKSEGRILVYSGSFDVYKTDDELAITIATEVGHIVARHMNRELLVWEPCLLYHRLINGDNPKKYYQLSHEHEADYIGMLLSASAGYDPRVAPVALQKMDSGHHLFHFMEERIKYMTQPEVMQKAVDIYEERRKTRATN</sequence>
<comment type="similarity">
    <text evidence="6">Belongs to the peptidase M48 family.</text>
</comment>
<reference evidence="8" key="1">
    <citation type="journal article" date="2016" name="Nat. Genet.">
        <title>A high-quality carrot genome assembly provides new insights into carotenoid accumulation and asterid genome evolution.</title>
        <authorList>
            <person name="Iorizzo M."/>
            <person name="Ellison S."/>
            <person name="Senalik D."/>
            <person name="Zeng P."/>
            <person name="Satapoomin P."/>
            <person name="Huang J."/>
            <person name="Bowman M."/>
            <person name="Iovene M."/>
            <person name="Sanseverino W."/>
            <person name="Cavagnaro P."/>
            <person name="Yildiz M."/>
            <person name="Macko-Podgorni A."/>
            <person name="Moranska E."/>
            <person name="Grzebelus E."/>
            <person name="Grzebelus D."/>
            <person name="Ashrafi H."/>
            <person name="Zheng Z."/>
            <person name="Cheng S."/>
            <person name="Spooner D."/>
            <person name="Van Deynze A."/>
            <person name="Simon P."/>
        </authorList>
    </citation>
    <scope>NUCLEOTIDE SEQUENCE</scope>
    <source>
        <tissue evidence="8">Leaf</tissue>
    </source>
</reference>
<dbReference type="Proteomes" id="UP000077755">
    <property type="component" value="Chromosome 8"/>
</dbReference>
<keyword evidence="9" id="KW-1185">Reference proteome</keyword>
<comment type="cofactor">
    <cofactor evidence="6">
        <name>Zn(2+)</name>
        <dbReference type="ChEBI" id="CHEBI:29105"/>
    </cofactor>
    <text evidence="6">Binds 1 zinc ion per subunit.</text>
</comment>
<gene>
    <name evidence="8" type="ORF">DCAR_0831723</name>
</gene>
<organism evidence="8 9">
    <name type="scientific">Daucus carota subsp. sativus</name>
    <name type="common">Carrot</name>
    <dbReference type="NCBI Taxonomy" id="79200"/>
    <lineage>
        <taxon>Eukaryota</taxon>
        <taxon>Viridiplantae</taxon>
        <taxon>Streptophyta</taxon>
        <taxon>Embryophyta</taxon>
        <taxon>Tracheophyta</taxon>
        <taxon>Spermatophyta</taxon>
        <taxon>Magnoliopsida</taxon>
        <taxon>eudicotyledons</taxon>
        <taxon>Gunneridae</taxon>
        <taxon>Pentapetalae</taxon>
        <taxon>asterids</taxon>
        <taxon>campanulids</taxon>
        <taxon>Apiales</taxon>
        <taxon>Apiaceae</taxon>
        <taxon>Apioideae</taxon>
        <taxon>Scandiceae</taxon>
        <taxon>Daucinae</taxon>
        <taxon>Daucus</taxon>
        <taxon>Daucus sect. Daucus</taxon>
    </lineage>
</organism>
<accession>A0AAF0XQ63</accession>
<name>A0AAF0XQ63_DAUCS</name>
<keyword evidence="5 6" id="KW-0482">Metalloprotease</keyword>
<evidence type="ECO:0000256" key="2">
    <source>
        <dbReference type="ARBA" id="ARBA00022723"/>
    </source>
</evidence>
<proteinExistence type="inferred from homology"/>
<dbReference type="GO" id="GO:0051603">
    <property type="term" value="P:proteolysis involved in protein catabolic process"/>
    <property type="evidence" value="ECO:0007669"/>
    <property type="project" value="TreeGrafter"/>
</dbReference>
<dbReference type="KEGG" id="dcr:108197140"/>